<sequence length="306" mass="35361">MKLQEQFVRNVRHCFKERGDIWLNKLPDLIRYCEQKWSLRIEEPYSLSINYVAPAKKVNGQEVVVKLCLPGDDFLAELEALQLFQDRGIVQLLAFDQEQGILILEKILPGQELADVTDDEAACLIAADLFKNLMTEVPKKTRIGTTKKREEKLREIVKSHPHGLGPISRVRLKNALKVFTYLNATIERHWLLHGDFHPYNILLSNDGNWKVIDPKGLLGEAEYDLIQFLLNKLPEDGSYEVMKNRVDVFTQQLQLNKKRMILWGYCHAVLATSWSVNGTQYSTSFFKGIGIFERLFTEYYGTDIDI</sequence>
<dbReference type="RefSeq" id="WP_275116409.1">
    <property type="nucleotide sequence ID" value="NZ_JAOTPO010000001.1"/>
</dbReference>
<dbReference type="InterPro" id="IPR006748">
    <property type="entry name" value="NH2Glyco/OHUrea_AB-resist_kin"/>
</dbReference>
<name>A0ABT5V8H9_9BACI</name>
<comment type="caution">
    <text evidence="1">The sequence shown here is derived from an EMBL/GenBank/DDBJ whole genome shotgun (WGS) entry which is preliminary data.</text>
</comment>
<organism evidence="1 2">
    <name type="scientific">Alkalihalobacterium chitinilyticum</name>
    <dbReference type="NCBI Taxonomy" id="2980103"/>
    <lineage>
        <taxon>Bacteria</taxon>
        <taxon>Bacillati</taxon>
        <taxon>Bacillota</taxon>
        <taxon>Bacilli</taxon>
        <taxon>Bacillales</taxon>
        <taxon>Bacillaceae</taxon>
        <taxon>Alkalihalobacterium</taxon>
    </lineage>
</organism>
<evidence type="ECO:0000313" key="2">
    <source>
        <dbReference type="Proteomes" id="UP001148125"/>
    </source>
</evidence>
<proteinExistence type="predicted"/>
<gene>
    <name evidence="1" type="ORF">N7Z68_00065</name>
</gene>
<dbReference type="EMBL" id="JAOTPO010000001">
    <property type="protein sequence ID" value="MDE5411772.1"/>
    <property type="molecule type" value="Genomic_DNA"/>
</dbReference>
<protein>
    <submittedName>
        <fullName evidence="1">Aminoglycoside phosphotransferase family protein</fullName>
    </submittedName>
</protein>
<evidence type="ECO:0000313" key="1">
    <source>
        <dbReference type="EMBL" id="MDE5411772.1"/>
    </source>
</evidence>
<dbReference type="Gene3D" id="3.90.1200.10">
    <property type="match status" value="1"/>
</dbReference>
<dbReference type="InterPro" id="IPR011009">
    <property type="entry name" value="Kinase-like_dom_sf"/>
</dbReference>
<dbReference type="Proteomes" id="UP001148125">
    <property type="component" value="Unassembled WGS sequence"/>
</dbReference>
<dbReference type="Pfam" id="PF04655">
    <property type="entry name" value="APH_6_hur"/>
    <property type="match status" value="1"/>
</dbReference>
<accession>A0ABT5V8H9</accession>
<dbReference type="SUPFAM" id="SSF56112">
    <property type="entry name" value="Protein kinase-like (PK-like)"/>
    <property type="match status" value="1"/>
</dbReference>
<reference evidence="1" key="1">
    <citation type="submission" date="2024-05" db="EMBL/GenBank/DDBJ databases">
        <title>Alkalihalobacillus sp. strain MEB203 novel alkaliphilic bacterium from Lonar Lake, India.</title>
        <authorList>
            <person name="Joshi A."/>
            <person name="Thite S."/>
            <person name="Mengade P."/>
        </authorList>
    </citation>
    <scope>NUCLEOTIDE SEQUENCE</scope>
    <source>
        <strain evidence="1">MEB 203</strain>
    </source>
</reference>
<keyword evidence="2" id="KW-1185">Reference proteome</keyword>